<dbReference type="Pfam" id="PF02653">
    <property type="entry name" value="BPD_transp_2"/>
    <property type="match status" value="1"/>
</dbReference>
<dbReference type="EMBL" id="JASZYV010000001">
    <property type="protein sequence ID" value="MDM0044409.1"/>
    <property type="molecule type" value="Genomic_DNA"/>
</dbReference>
<evidence type="ECO:0000256" key="6">
    <source>
        <dbReference type="ARBA" id="ARBA00022989"/>
    </source>
</evidence>
<evidence type="ECO:0000256" key="2">
    <source>
        <dbReference type="ARBA" id="ARBA00022448"/>
    </source>
</evidence>
<dbReference type="Proteomes" id="UP001174908">
    <property type="component" value="Unassembled WGS sequence"/>
</dbReference>
<comment type="caution">
    <text evidence="10">The sequence shown here is derived from an EMBL/GenBank/DDBJ whole genome shotgun (WGS) entry which is preliminary data.</text>
</comment>
<dbReference type="InterPro" id="IPR001851">
    <property type="entry name" value="ABC_transp_permease"/>
</dbReference>
<evidence type="ECO:0000256" key="9">
    <source>
        <dbReference type="SAM" id="Phobius"/>
    </source>
</evidence>
<comment type="subcellular location">
    <subcellularLocation>
        <location evidence="1">Cell membrane</location>
        <topology evidence="1">Multi-pass membrane protein</topology>
    </subcellularLocation>
</comment>
<evidence type="ECO:0000256" key="3">
    <source>
        <dbReference type="ARBA" id="ARBA00022475"/>
    </source>
</evidence>
<feature type="transmembrane region" description="Helical" evidence="9">
    <location>
        <begin position="188"/>
        <end position="213"/>
    </location>
</feature>
<keyword evidence="2" id="KW-0813">Transport</keyword>
<comment type="similarity">
    <text evidence="8">Belongs to the binding-protein-dependent transport system permease family. LivHM subfamily.</text>
</comment>
<evidence type="ECO:0000256" key="1">
    <source>
        <dbReference type="ARBA" id="ARBA00004651"/>
    </source>
</evidence>
<feature type="transmembrane region" description="Helical" evidence="9">
    <location>
        <begin position="141"/>
        <end position="161"/>
    </location>
</feature>
<evidence type="ECO:0000313" key="11">
    <source>
        <dbReference type="Proteomes" id="UP001174908"/>
    </source>
</evidence>
<keyword evidence="11" id="KW-1185">Reference proteome</keyword>
<sequence length="306" mass="31786">MNTTLFLAQALNGLQLGVLLFLLSAGLTLVLGIMHFVNLAHGSLFMTGAYFAATAYSATQSFTLAALAAIGGTLAVGVLVERAVLARLYQRDHLYQVLGTFGLILIFNELARFFWGQAPVFMDVPPALAGTIQIGSLVYPAYRFAIIVVGLLVGVALYAVIHRTRAGMLIRAGASDPQMLSALGVNNALVSALVFAVGAALAGLAGLMAGPLLTVQPGMGEPILILALVVLITGGIGSIRGAFYGALIVGVVDTIGRAFLPGLLREVVERSFAQNAGPALASMLIYLLMAAVLALRPTGLFPVKHG</sequence>
<feature type="transmembrane region" description="Helical" evidence="9">
    <location>
        <begin position="64"/>
        <end position="85"/>
    </location>
</feature>
<proteinExistence type="inferred from homology"/>
<evidence type="ECO:0000313" key="10">
    <source>
        <dbReference type="EMBL" id="MDM0044409.1"/>
    </source>
</evidence>
<evidence type="ECO:0000256" key="8">
    <source>
        <dbReference type="ARBA" id="ARBA00037998"/>
    </source>
</evidence>
<protein>
    <submittedName>
        <fullName evidence="10">Branched-chain amino acid ABC transporter permease</fullName>
    </submittedName>
</protein>
<dbReference type="RefSeq" id="WP_286659447.1">
    <property type="nucleotide sequence ID" value="NZ_JASZYV010000001.1"/>
</dbReference>
<keyword evidence="3" id="KW-1003">Cell membrane</keyword>
<keyword evidence="5" id="KW-0029">Amino-acid transport</keyword>
<keyword evidence="6 9" id="KW-1133">Transmembrane helix</keyword>
<dbReference type="PANTHER" id="PTHR11795:SF442">
    <property type="entry name" value="ABC TRANSPORTER ATP-BINDING PROTEIN"/>
    <property type="match status" value="1"/>
</dbReference>
<dbReference type="CDD" id="cd06582">
    <property type="entry name" value="TM_PBP1_LivH_like"/>
    <property type="match status" value="1"/>
</dbReference>
<dbReference type="InterPro" id="IPR052157">
    <property type="entry name" value="BCAA_transport_permease"/>
</dbReference>
<keyword evidence="4 9" id="KW-0812">Transmembrane</keyword>
<feature type="transmembrane region" description="Helical" evidence="9">
    <location>
        <begin position="276"/>
        <end position="295"/>
    </location>
</feature>
<evidence type="ECO:0000256" key="7">
    <source>
        <dbReference type="ARBA" id="ARBA00023136"/>
    </source>
</evidence>
<keyword evidence="7 9" id="KW-0472">Membrane</keyword>
<reference evidence="10" key="1">
    <citation type="submission" date="2023-06" db="EMBL/GenBank/DDBJ databases">
        <authorList>
            <person name="Jiang Y."/>
            <person name="Liu Q."/>
        </authorList>
    </citation>
    <scope>NUCLEOTIDE SEQUENCE</scope>
    <source>
        <strain evidence="10">CGMCC 1.12089</strain>
    </source>
</reference>
<evidence type="ECO:0000256" key="5">
    <source>
        <dbReference type="ARBA" id="ARBA00022970"/>
    </source>
</evidence>
<feature type="transmembrane region" description="Helical" evidence="9">
    <location>
        <begin position="6"/>
        <end position="32"/>
    </location>
</feature>
<dbReference type="PANTHER" id="PTHR11795">
    <property type="entry name" value="BRANCHED-CHAIN AMINO ACID TRANSPORT SYSTEM PERMEASE PROTEIN LIVH"/>
    <property type="match status" value="1"/>
</dbReference>
<organism evidence="10 11">
    <name type="scientific">Variovorax dokdonensis</name>
    <dbReference type="NCBI Taxonomy" id="344883"/>
    <lineage>
        <taxon>Bacteria</taxon>
        <taxon>Pseudomonadati</taxon>
        <taxon>Pseudomonadota</taxon>
        <taxon>Betaproteobacteria</taxon>
        <taxon>Burkholderiales</taxon>
        <taxon>Comamonadaceae</taxon>
        <taxon>Variovorax</taxon>
    </lineage>
</organism>
<name>A0ABT7N910_9BURK</name>
<evidence type="ECO:0000256" key="4">
    <source>
        <dbReference type="ARBA" id="ARBA00022692"/>
    </source>
</evidence>
<feature type="transmembrane region" description="Helical" evidence="9">
    <location>
        <begin position="219"/>
        <end position="236"/>
    </location>
</feature>
<feature type="transmembrane region" description="Helical" evidence="9">
    <location>
        <begin position="97"/>
        <end position="115"/>
    </location>
</feature>
<gene>
    <name evidence="10" type="ORF">QTH91_07965</name>
</gene>
<accession>A0ABT7N910</accession>